<dbReference type="RefSeq" id="WP_130102406.1">
    <property type="nucleotide sequence ID" value="NZ_SDWW01000019.1"/>
</dbReference>
<feature type="transmembrane region" description="Helical" evidence="6">
    <location>
        <begin position="273"/>
        <end position="294"/>
    </location>
</feature>
<comment type="subcellular location">
    <subcellularLocation>
        <location evidence="1">Cell membrane</location>
        <topology evidence="1">Multi-pass membrane protein</topology>
    </subcellularLocation>
</comment>
<feature type="transmembrane region" description="Helical" evidence="6">
    <location>
        <begin position="330"/>
        <end position="353"/>
    </location>
</feature>
<evidence type="ECO:0000256" key="5">
    <source>
        <dbReference type="ARBA" id="ARBA00023136"/>
    </source>
</evidence>
<comment type="caution">
    <text evidence="8">The sequence shown here is derived from an EMBL/GenBank/DDBJ whole genome shotgun (WGS) entry which is preliminary data.</text>
</comment>
<feature type="transmembrane region" description="Helical" evidence="6">
    <location>
        <begin position="233"/>
        <end position="253"/>
    </location>
</feature>
<evidence type="ECO:0000256" key="4">
    <source>
        <dbReference type="ARBA" id="ARBA00022989"/>
    </source>
</evidence>
<dbReference type="PANTHER" id="PTHR23513:SF11">
    <property type="entry name" value="STAPHYLOFERRIN A TRANSPORTER"/>
    <property type="match status" value="1"/>
</dbReference>
<keyword evidence="4 6" id="KW-1133">Transmembrane helix</keyword>
<gene>
    <name evidence="8" type="ORF">EUA98_09295</name>
</gene>
<dbReference type="InterPro" id="IPR011701">
    <property type="entry name" value="MFS"/>
</dbReference>
<dbReference type="CDD" id="cd06173">
    <property type="entry name" value="MFS_MefA_like"/>
    <property type="match status" value="1"/>
</dbReference>
<dbReference type="PANTHER" id="PTHR23513">
    <property type="entry name" value="INTEGRAL MEMBRANE EFFLUX PROTEIN-RELATED"/>
    <property type="match status" value="1"/>
</dbReference>
<evidence type="ECO:0000259" key="7">
    <source>
        <dbReference type="PROSITE" id="PS50850"/>
    </source>
</evidence>
<keyword evidence="9" id="KW-1185">Reference proteome</keyword>
<evidence type="ECO:0000256" key="3">
    <source>
        <dbReference type="ARBA" id="ARBA00022692"/>
    </source>
</evidence>
<feature type="transmembrane region" description="Helical" evidence="6">
    <location>
        <begin position="171"/>
        <end position="196"/>
    </location>
</feature>
<keyword evidence="2" id="KW-1003">Cell membrane</keyword>
<dbReference type="AlphaFoldDB" id="A0A4Q5MZL0"/>
<feature type="transmembrane region" description="Helical" evidence="6">
    <location>
        <begin position="306"/>
        <end position="324"/>
    </location>
</feature>
<keyword evidence="3 6" id="KW-0812">Transmembrane</keyword>
<feature type="domain" description="Major facilitator superfamily (MFS) profile" evidence="7">
    <location>
        <begin position="240"/>
        <end position="437"/>
    </location>
</feature>
<dbReference type="SUPFAM" id="SSF103473">
    <property type="entry name" value="MFS general substrate transporter"/>
    <property type="match status" value="1"/>
</dbReference>
<dbReference type="Gene3D" id="1.20.1250.20">
    <property type="entry name" value="MFS general substrate transporter like domains"/>
    <property type="match status" value="1"/>
</dbReference>
<evidence type="ECO:0000256" key="2">
    <source>
        <dbReference type="ARBA" id="ARBA00022475"/>
    </source>
</evidence>
<feature type="transmembrane region" description="Helical" evidence="6">
    <location>
        <begin position="394"/>
        <end position="420"/>
    </location>
</feature>
<dbReference type="Proteomes" id="UP000293764">
    <property type="component" value="Unassembled WGS sequence"/>
</dbReference>
<dbReference type="InterPro" id="IPR036259">
    <property type="entry name" value="MFS_trans_sf"/>
</dbReference>
<dbReference type="OrthoDB" id="9793136at2"/>
<feature type="transmembrane region" description="Helical" evidence="6">
    <location>
        <begin position="85"/>
        <end position="118"/>
    </location>
</feature>
<evidence type="ECO:0000313" key="8">
    <source>
        <dbReference type="EMBL" id="RYV51208.1"/>
    </source>
</evidence>
<accession>A0A4Q5MZL0</accession>
<feature type="transmembrane region" description="Helical" evidence="6">
    <location>
        <begin position="21"/>
        <end position="45"/>
    </location>
</feature>
<protein>
    <submittedName>
        <fullName evidence="8">MFS transporter</fullName>
    </submittedName>
</protein>
<name>A0A4Q5MZL0_9MICO</name>
<evidence type="ECO:0000313" key="9">
    <source>
        <dbReference type="Proteomes" id="UP000293764"/>
    </source>
</evidence>
<dbReference type="GO" id="GO:0005886">
    <property type="term" value="C:plasma membrane"/>
    <property type="evidence" value="ECO:0007669"/>
    <property type="project" value="UniProtKB-SubCell"/>
</dbReference>
<evidence type="ECO:0000256" key="6">
    <source>
        <dbReference type="SAM" id="Phobius"/>
    </source>
</evidence>
<dbReference type="Pfam" id="PF07690">
    <property type="entry name" value="MFS_1"/>
    <property type="match status" value="1"/>
</dbReference>
<proteinExistence type="predicted"/>
<keyword evidence="5 6" id="KW-0472">Membrane</keyword>
<dbReference type="PROSITE" id="PS50850">
    <property type="entry name" value="MFS"/>
    <property type="match status" value="1"/>
</dbReference>
<organism evidence="8 9">
    <name type="scientific">Pengzhenrongella frigida</name>
    <dbReference type="NCBI Taxonomy" id="1259133"/>
    <lineage>
        <taxon>Bacteria</taxon>
        <taxon>Bacillati</taxon>
        <taxon>Actinomycetota</taxon>
        <taxon>Actinomycetes</taxon>
        <taxon>Micrococcales</taxon>
        <taxon>Pengzhenrongella</taxon>
    </lineage>
</organism>
<dbReference type="EMBL" id="SDWW01000019">
    <property type="protein sequence ID" value="RYV51208.1"/>
    <property type="molecule type" value="Genomic_DNA"/>
</dbReference>
<feature type="transmembrane region" description="Helical" evidence="6">
    <location>
        <begin position="51"/>
        <end position="73"/>
    </location>
</feature>
<evidence type="ECO:0000256" key="1">
    <source>
        <dbReference type="ARBA" id="ARBA00004651"/>
    </source>
</evidence>
<dbReference type="InterPro" id="IPR020846">
    <property type="entry name" value="MFS_dom"/>
</dbReference>
<reference evidence="8 9" key="1">
    <citation type="submission" date="2019-01" db="EMBL/GenBank/DDBJ databases">
        <title>Novel species of Cellulomonas.</title>
        <authorList>
            <person name="Liu Q."/>
            <person name="Xin Y.-H."/>
        </authorList>
    </citation>
    <scope>NUCLEOTIDE SEQUENCE [LARGE SCALE GENOMIC DNA]</scope>
    <source>
        <strain evidence="8 9">HLT2-17</strain>
    </source>
</reference>
<dbReference type="GO" id="GO:0022857">
    <property type="term" value="F:transmembrane transporter activity"/>
    <property type="evidence" value="ECO:0007669"/>
    <property type="project" value="InterPro"/>
</dbReference>
<sequence>MSVGNPSARRRPTAPRALAGLLVAHTLAAAGNVVTFVALPLYVLAETGSPAMAGVLAVATTLPVVVGGAFGGVLVDRFGYRRSSVLSDVVGAVTVGAIPLLHVTVGLPFGVLLALVFATGLLDTPGKSARTALVPEAASLAGVPLERALGWWGAASRGAMLVGAPVAGLLVAWWGPLLVLVVNAAAFLASAVVVAVGVPARLRPNDDDAPSPPPGHADPQPGYWRALGEGVRVLWGNPLLRAVVLLVLVTNALDIGRSSVILPVYAERELAGATSLGLLIGASGLGMFVGALLFSALGSRVPRRMVFAVGFLLAGGPQLIVLALRPGLGWCLLAAVLAGLAAGSINPILDTVLLEQVPPSMRARVFGVVDAGCWAAMPVGALATGFLVEGLGLVPSLLLLGATYLLVTLAPFVGSVWAGLDRRLLPVPDPDADTVVR</sequence>
<feature type="transmembrane region" description="Helical" evidence="6">
    <location>
        <begin position="365"/>
        <end position="388"/>
    </location>
</feature>